<evidence type="ECO:0000313" key="2">
    <source>
        <dbReference type="Proteomes" id="UP000509510"/>
    </source>
</evidence>
<dbReference type="Pfam" id="PF13489">
    <property type="entry name" value="Methyltransf_23"/>
    <property type="match status" value="1"/>
</dbReference>
<dbReference type="PANTHER" id="PTHR43591:SF24">
    <property type="entry name" value="2-METHOXY-6-POLYPRENYL-1,4-BENZOQUINOL METHYLASE, MITOCHONDRIAL"/>
    <property type="match status" value="1"/>
</dbReference>
<protein>
    <recommendedName>
        <fullName evidence="3">Methyltransferase domain-containing protein</fullName>
    </recommendedName>
</protein>
<dbReference type="SUPFAM" id="SSF53335">
    <property type="entry name" value="S-adenosyl-L-methionine-dependent methyltransferases"/>
    <property type="match status" value="1"/>
</dbReference>
<accession>A0A7H8QM48</accession>
<evidence type="ECO:0000313" key="1">
    <source>
        <dbReference type="EMBL" id="QKX54882.1"/>
    </source>
</evidence>
<keyword evidence="2" id="KW-1185">Reference proteome</keyword>
<dbReference type="RefSeq" id="XP_035341061.1">
    <property type="nucleotide sequence ID" value="XM_035485168.1"/>
</dbReference>
<dbReference type="PANTHER" id="PTHR43591">
    <property type="entry name" value="METHYLTRANSFERASE"/>
    <property type="match status" value="1"/>
</dbReference>
<dbReference type="Gene3D" id="3.40.50.150">
    <property type="entry name" value="Vaccinia Virus protein VP39"/>
    <property type="match status" value="1"/>
</dbReference>
<name>A0A7H8QM48_TALRU</name>
<dbReference type="InterPro" id="IPR029063">
    <property type="entry name" value="SAM-dependent_MTases_sf"/>
</dbReference>
<proteinExistence type="predicted"/>
<dbReference type="GO" id="GO:0008168">
    <property type="term" value="F:methyltransferase activity"/>
    <property type="evidence" value="ECO:0007669"/>
    <property type="project" value="TreeGrafter"/>
</dbReference>
<reference evidence="2" key="1">
    <citation type="submission" date="2020-06" db="EMBL/GenBank/DDBJ databases">
        <title>A chromosome-scale genome assembly of Talaromyces rugulosus W13939.</title>
        <authorList>
            <person name="Wang B."/>
            <person name="Guo L."/>
            <person name="Ye K."/>
            <person name="Wang L."/>
        </authorList>
    </citation>
    <scope>NUCLEOTIDE SEQUENCE [LARGE SCALE GENOMIC DNA]</scope>
    <source>
        <strain evidence="2">W13939</strain>
    </source>
</reference>
<dbReference type="OrthoDB" id="2013972at2759"/>
<organism evidence="1 2">
    <name type="scientific">Talaromyces rugulosus</name>
    <name type="common">Penicillium rugulosum</name>
    <dbReference type="NCBI Taxonomy" id="121627"/>
    <lineage>
        <taxon>Eukaryota</taxon>
        <taxon>Fungi</taxon>
        <taxon>Dikarya</taxon>
        <taxon>Ascomycota</taxon>
        <taxon>Pezizomycotina</taxon>
        <taxon>Eurotiomycetes</taxon>
        <taxon>Eurotiomycetidae</taxon>
        <taxon>Eurotiales</taxon>
        <taxon>Trichocomaceae</taxon>
        <taxon>Talaromyces</taxon>
        <taxon>Talaromyces sect. Islandici</taxon>
    </lineage>
</organism>
<dbReference type="AlphaFoldDB" id="A0A7H8QM48"/>
<dbReference type="Proteomes" id="UP000509510">
    <property type="component" value="Chromosome I"/>
</dbReference>
<dbReference type="KEGG" id="trg:TRUGW13939_01972"/>
<evidence type="ECO:0008006" key="3">
    <source>
        <dbReference type="Google" id="ProtNLM"/>
    </source>
</evidence>
<sequence>MTAYSDYSDFHTDEADEGLGLVDDDDGDATSLSIKSPVFDYIYENGRRYHRFHEGAYPLPNDAAEQHRLKLFHHIWYMLMNSKLCKMPLHDPQMVLDVGCGTGDWAIDMGDCFPSAVVIGTDLSPIQPTWIPPNVKFYVDDAEDEWAFDNHSFDLVHGRMLVGSINNWPRFFEQAFANLRRGGYVEMNELELSFCSDDASPEDIEPLNRIVARYNKASKMFGKSFDDVSSMKQNMQHAGFVDIQEEVYKIPLGNWPANPILKTLGRTALNAAQQSLEPYFLALGARILGESAGDIREVTRALKKEISKSSLHLYIKAHFIWGRKPDL</sequence>
<dbReference type="GeneID" id="55989482"/>
<dbReference type="EMBL" id="CP055898">
    <property type="protein sequence ID" value="QKX54882.1"/>
    <property type="molecule type" value="Genomic_DNA"/>
</dbReference>
<dbReference type="CDD" id="cd02440">
    <property type="entry name" value="AdoMet_MTases"/>
    <property type="match status" value="1"/>
</dbReference>
<gene>
    <name evidence="1" type="ORF">TRUGW13939_01972</name>
</gene>